<proteinExistence type="predicted"/>
<comment type="caution">
    <text evidence="1">The sequence shown here is derived from an EMBL/GenBank/DDBJ whole genome shotgun (WGS) entry which is preliminary data.</text>
</comment>
<dbReference type="RefSeq" id="WP_175349206.1">
    <property type="nucleotide sequence ID" value="NZ_JABMCI010000070.1"/>
</dbReference>
<organism evidence="1 2">
    <name type="scientific">Cellulomonas humilata</name>
    <dbReference type="NCBI Taxonomy" id="144055"/>
    <lineage>
        <taxon>Bacteria</taxon>
        <taxon>Bacillati</taxon>
        <taxon>Actinomycetota</taxon>
        <taxon>Actinomycetes</taxon>
        <taxon>Micrococcales</taxon>
        <taxon>Cellulomonadaceae</taxon>
        <taxon>Cellulomonas</taxon>
    </lineage>
</organism>
<keyword evidence="2" id="KW-1185">Reference proteome</keyword>
<evidence type="ECO:0000313" key="1">
    <source>
        <dbReference type="EMBL" id="NUU19311.1"/>
    </source>
</evidence>
<dbReference type="Proteomes" id="UP000565724">
    <property type="component" value="Unassembled WGS sequence"/>
</dbReference>
<name>A0A7Y6DY78_9CELL</name>
<sequence>MGLFRRSPEQVRTRQDAAIADFWSWWSTEGHDQAAAVFDDDARTSQDLNAFARAVASRTDPLGLAFETGPGRVARHVLVVTAAGDPNLRELAQRWLAAAPAPDDAFEYAAFRQPVADPSGTSLRFGDTVVDIASMTVVPQVDGREVHVAVSHPAFAGAPEEVRGQVTFLFLDALLGEEAVEAGIGAVTWTGDPQPDGIPILGLPALVESARRGLPEADNAL</sequence>
<protein>
    <submittedName>
        <fullName evidence="1">Uncharacterized protein</fullName>
    </submittedName>
</protein>
<accession>A0A7Y6DY78</accession>
<dbReference type="AlphaFoldDB" id="A0A7Y6DY78"/>
<evidence type="ECO:0000313" key="2">
    <source>
        <dbReference type="Proteomes" id="UP000565724"/>
    </source>
</evidence>
<reference evidence="1 2" key="1">
    <citation type="submission" date="2020-05" db="EMBL/GenBank/DDBJ databases">
        <title>Genome Sequencing of Type Strains.</title>
        <authorList>
            <person name="Lemaire J.F."/>
            <person name="Inderbitzin P."/>
            <person name="Gregorio O.A."/>
            <person name="Collins S.B."/>
            <person name="Wespe N."/>
            <person name="Knight-Connoni V."/>
        </authorList>
    </citation>
    <scope>NUCLEOTIDE SEQUENCE [LARGE SCALE GENOMIC DNA]</scope>
    <source>
        <strain evidence="1 2">ATCC 25174</strain>
    </source>
</reference>
<dbReference type="EMBL" id="JABMCI010000070">
    <property type="protein sequence ID" value="NUU19311.1"/>
    <property type="molecule type" value="Genomic_DNA"/>
</dbReference>
<gene>
    <name evidence="1" type="ORF">HP550_18850</name>
</gene>